<keyword evidence="16" id="KW-1185">Reference proteome</keyword>
<feature type="domain" description="Peptidase M50" evidence="14">
    <location>
        <begin position="56"/>
        <end position="153"/>
    </location>
</feature>
<keyword evidence="8" id="KW-0378">Hydrolase</keyword>
<evidence type="ECO:0000259" key="14">
    <source>
        <dbReference type="Pfam" id="PF02163"/>
    </source>
</evidence>
<feature type="transmembrane region" description="Helical" evidence="13">
    <location>
        <begin position="49"/>
        <end position="73"/>
    </location>
</feature>
<evidence type="ECO:0000256" key="5">
    <source>
        <dbReference type="ARBA" id="ARBA00022670"/>
    </source>
</evidence>
<reference evidence="15 16" key="1">
    <citation type="submission" date="2020-04" db="EMBL/GenBank/DDBJ databases">
        <title>MicrobeNet Type strains.</title>
        <authorList>
            <person name="Nicholson A.C."/>
        </authorList>
    </citation>
    <scope>NUCLEOTIDE SEQUENCE [LARGE SCALE GENOMIC DNA]</scope>
    <source>
        <strain evidence="15 16">DSM 44445</strain>
    </source>
</reference>
<name>A0A7X6LYL7_9NOCA</name>
<dbReference type="AlphaFoldDB" id="A0A7X6LYL7"/>
<dbReference type="Pfam" id="PF02163">
    <property type="entry name" value="Peptidase_M50"/>
    <property type="match status" value="1"/>
</dbReference>
<dbReference type="GO" id="GO:0005886">
    <property type="term" value="C:plasma membrane"/>
    <property type="evidence" value="ECO:0007669"/>
    <property type="project" value="UniProtKB-SubCell"/>
</dbReference>
<comment type="similarity">
    <text evidence="3">Belongs to the peptidase M50B family.</text>
</comment>
<dbReference type="EMBL" id="JAAXPE010000014">
    <property type="protein sequence ID" value="NKY87024.1"/>
    <property type="molecule type" value="Genomic_DNA"/>
</dbReference>
<comment type="cofactor">
    <cofactor evidence="1">
        <name>Zn(2+)</name>
        <dbReference type="ChEBI" id="CHEBI:29105"/>
    </cofactor>
</comment>
<evidence type="ECO:0000256" key="7">
    <source>
        <dbReference type="ARBA" id="ARBA00022723"/>
    </source>
</evidence>
<keyword evidence="9" id="KW-0862">Zinc</keyword>
<evidence type="ECO:0000256" key="3">
    <source>
        <dbReference type="ARBA" id="ARBA00007931"/>
    </source>
</evidence>
<keyword evidence="5 15" id="KW-0645">Protease</keyword>
<dbReference type="Proteomes" id="UP000523447">
    <property type="component" value="Unassembled WGS sequence"/>
</dbReference>
<dbReference type="RefSeq" id="WP_040722672.1">
    <property type="nucleotide sequence ID" value="NZ_CAWPHS010000006.1"/>
</dbReference>
<feature type="transmembrane region" description="Helical" evidence="13">
    <location>
        <begin position="20"/>
        <end position="37"/>
    </location>
</feature>
<evidence type="ECO:0000256" key="2">
    <source>
        <dbReference type="ARBA" id="ARBA00004651"/>
    </source>
</evidence>
<keyword evidence="4" id="KW-1003">Cell membrane</keyword>
<dbReference type="CDD" id="cd06158">
    <property type="entry name" value="S2P-M50_like_1"/>
    <property type="match status" value="1"/>
</dbReference>
<dbReference type="InterPro" id="IPR052348">
    <property type="entry name" value="Metallopeptidase_M50B"/>
</dbReference>
<dbReference type="InterPro" id="IPR008915">
    <property type="entry name" value="Peptidase_M50"/>
</dbReference>
<protein>
    <submittedName>
        <fullName evidence="15">Site-2 protease family protein</fullName>
    </submittedName>
</protein>
<dbReference type="PANTHER" id="PTHR35864">
    <property type="entry name" value="ZINC METALLOPROTEASE MJ0611-RELATED"/>
    <property type="match status" value="1"/>
</dbReference>
<dbReference type="InterPro" id="IPR044537">
    <property type="entry name" value="Rip2-like"/>
</dbReference>
<evidence type="ECO:0000256" key="6">
    <source>
        <dbReference type="ARBA" id="ARBA00022692"/>
    </source>
</evidence>
<feature type="transmembrane region" description="Helical" evidence="13">
    <location>
        <begin position="163"/>
        <end position="185"/>
    </location>
</feature>
<dbReference type="PANTHER" id="PTHR35864:SF1">
    <property type="entry name" value="ZINC METALLOPROTEASE YWHC-RELATED"/>
    <property type="match status" value="1"/>
</dbReference>
<evidence type="ECO:0000256" key="9">
    <source>
        <dbReference type="ARBA" id="ARBA00022833"/>
    </source>
</evidence>
<keyword evidence="7" id="KW-0479">Metal-binding</keyword>
<keyword evidence="6 13" id="KW-0812">Transmembrane</keyword>
<keyword evidence="12 13" id="KW-0472">Membrane</keyword>
<evidence type="ECO:0000256" key="1">
    <source>
        <dbReference type="ARBA" id="ARBA00001947"/>
    </source>
</evidence>
<gene>
    <name evidence="15" type="ORF">HGA07_15430</name>
</gene>
<evidence type="ECO:0000256" key="11">
    <source>
        <dbReference type="ARBA" id="ARBA00023049"/>
    </source>
</evidence>
<comment type="subcellular location">
    <subcellularLocation>
        <location evidence="2">Cell membrane</location>
        <topology evidence="2">Multi-pass membrane protein</topology>
    </subcellularLocation>
</comment>
<comment type="caution">
    <text evidence="15">The sequence shown here is derived from an EMBL/GenBank/DDBJ whole genome shotgun (WGS) entry which is preliminary data.</text>
</comment>
<evidence type="ECO:0000313" key="15">
    <source>
        <dbReference type="EMBL" id="NKY87024.1"/>
    </source>
</evidence>
<feature type="transmembrane region" description="Helical" evidence="13">
    <location>
        <begin position="133"/>
        <end position="157"/>
    </location>
</feature>
<keyword evidence="10 13" id="KW-1133">Transmembrane helix</keyword>
<sequence length="261" mass="28676">MINDRTGAWDRRRAVRPSPVFLLIVVITALGAALAWDADPLSTRAKAGVFVFVVAGWILSVCLHEFGHAYTAWRAGDHEVQMRGYLTLNPVKYSHPLLSIGLPILFIALGGFALPGGAVYLNTHNFSARTQRSISAAGPAVNAACAVVLLVIVRFWGSTHTHAAFWFGLSFLAFLQITATILNLLPIPGTDGYAIVEPSLSYQTRRSLDQVKPFGLLLLLAILWVPELNRVFFDAVYWVFELSGVPSSWAAMGSYLTRFWT</sequence>
<organism evidence="15 16">
    <name type="scientific">Nocardia veterana</name>
    <dbReference type="NCBI Taxonomy" id="132249"/>
    <lineage>
        <taxon>Bacteria</taxon>
        <taxon>Bacillati</taxon>
        <taxon>Actinomycetota</taxon>
        <taxon>Actinomycetes</taxon>
        <taxon>Mycobacteriales</taxon>
        <taxon>Nocardiaceae</taxon>
        <taxon>Nocardia</taxon>
    </lineage>
</organism>
<dbReference type="GO" id="GO:0046872">
    <property type="term" value="F:metal ion binding"/>
    <property type="evidence" value="ECO:0007669"/>
    <property type="project" value="UniProtKB-KW"/>
</dbReference>
<dbReference type="GO" id="GO:0008237">
    <property type="term" value="F:metallopeptidase activity"/>
    <property type="evidence" value="ECO:0007669"/>
    <property type="project" value="UniProtKB-KW"/>
</dbReference>
<evidence type="ECO:0000256" key="10">
    <source>
        <dbReference type="ARBA" id="ARBA00022989"/>
    </source>
</evidence>
<accession>A0A7X6LYL7</accession>
<dbReference type="GO" id="GO:0006508">
    <property type="term" value="P:proteolysis"/>
    <property type="evidence" value="ECO:0007669"/>
    <property type="project" value="UniProtKB-KW"/>
</dbReference>
<evidence type="ECO:0000256" key="12">
    <source>
        <dbReference type="ARBA" id="ARBA00023136"/>
    </source>
</evidence>
<evidence type="ECO:0000313" key="16">
    <source>
        <dbReference type="Proteomes" id="UP000523447"/>
    </source>
</evidence>
<proteinExistence type="inferred from homology"/>
<evidence type="ECO:0000256" key="4">
    <source>
        <dbReference type="ARBA" id="ARBA00022475"/>
    </source>
</evidence>
<feature type="transmembrane region" description="Helical" evidence="13">
    <location>
        <begin position="93"/>
        <end position="121"/>
    </location>
</feature>
<keyword evidence="11" id="KW-0482">Metalloprotease</keyword>
<evidence type="ECO:0000256" key="13">
    <source>
        <dbReference type="SAM" id="Phobius"/>
    </source>
</evidence>
<evidence type="ECO:0000256" key="8">
    <source>
        <dbReference type="ARBA" id="ARBA00022801"/>
    </source>
</evidence>